<reference evidence="2" key="1">
    <citation type="submission" date="2022-07" db="EMBL/GenBank/DDBJ databases">
        <title>Draft genome sequence of Zalerion maritima ATCC 34329, a (micro)plastics degrading marine fungus.</title>
        <authorList>
            <person name="Paco A."/>
            <person name="Goncalves M.F.M."/>
            <person name="Rocha-Santos T.A.P."/>
            <person name="Alves A."/>
        </authorList>
    </citation>
    <scope>NUCLEOTIDE SEQUENCE</scope>
    <source>
        <strain evidence="2">ATCC 34329</strain>
    </source>
</reference>
<feature type="region of interest" description="Disordered" evidence="1">
    <location>
        <begin position="1"/>
        <end position="313"/>
    </location>
</feature>
<proteinExistence type="predicted"/>
<feature type="compositionally biased region" description="Polar residues" evidence="1">
    <location>
        <begin position="194"/>
        <end position="214"/>
    </location>
</feature>
<comment type="caution">
    <text evidence="2">The sequence shown here is derived from an EMBL/GenBank/DDBJ whole genome shotgun (WGS) entry which is preliminary data.</text>
</comment>
<feature type="compositionally biased region" description="Polar residues" evidence="1">
    <location>
        <begin position="147"/>
        <end position="179"/>
    </location>
</feature>
<name>A0AAD5WRP4_9PEZI</name>
<dbReference type="EMBL" id="JAKWBI020000126">
    <property type="protein sequence ID" value="KAJ2902043.1"/>
    <property type="molecule type" value="Genomic_DNA"/>
</dbReference>
<feature type="compositionally biased region" description="Pro residues" evidence="1">
    <location>
        <begin position="295"/>
        <end position="306"/>
    </location>
</feature>
<keyword evidence="3" id="KW-1185">Reference proteome</keyword>
<feature type="compositionally biased region" description="Polar residues" evidence="1">
    <location>
        <begin position="18"/>
        <end position="32"/>
    </location>
</feature>
<protein>
    <submittedName>
        <fullName evidence="2">Uncharacterized protein</fullName>
    </submittedName>
</protein>
<evidence type="ECO:0000313" key="2">
    <source>
        <dbReference type="EMBL" id="KAJ2902043.1"/>
    </source>
</evidence>
<accession>A0AAD5WRP4</accession>
<sequence>MAPYNSSASSPNSAATSEQAVQASSPETSSSHPRVEEYPASPASPLPQSESEQEGHGEAEVQQPDRRTEAQILEDENPRILWAPSRKNLGRKRKRSAMEKRTRRWVWSGQGQECGRNDVEMTNTGREPENQEVADAGVRESEGGSETGVNVTFGQEQDNRTETNAFSCRTETDATTENAIESGEDVETERDTENGQVEQDNQDTSPVQSETEAATNGEVEPNVSEDASSRDEPPQTPGNRYRQFHDIAPRPVSSIVNSNSNGEPAHQGTARSSEPQRRSPGALIGFTGSNSDVLSPPPGPGSPAPAEPSRGKTVKQMLEELENE</sequence>
<organism evidence="2 3">
    <name type="scientific">Zalerion maritima</name>
    <dbReference type="NCBI Taxonomy" id="339359"/>
    <lineage>
        <taxon>Eukaryota</taxon>
        <taxon>Fungi</taxon>
        <taxon>Dikarya</taxon>
        <taxon>Ascomycota</taxon>
        <taxon>Pezizomycotina</taxon>
        <taxon>Sordariomycetes</taxon>
        <taxon>Lulworthiomycetidae</taxon>
        <taxon>Lulworthiales</taxon>
        <taxon>Lulworthiaceae</taxon>
        <taxon>Zalerion</taxon>
    </lineage>
</organism>
<evidence type="ECO:0000313" key="3">
    <source>
        <dbReference type="Proteomes" id="UP001201980"/>
    </source>
</evidence>
<feature type="compositionally biased region" description="Low complexity" evidence="1">
    <location>
        <begin position="1"/>
        <end position="17"/>
    </location>
</feature>
<gene>
    <name evidence="2" type="ORF">MKZ38_001079</name>
</gene>
<dbReference type="Proteomes" id="UP001201980">
    <property type="component" value="Unassembled WGS sequence"/>
</dbReference>
<dbReference type="AlphaFoldDB" id="A0AAD5WRP4"/>
<feature type="compositionally biased region" description="Basic and acidic residues" evidence="1">
    <location>
        <begin position="53"/>
        <end position="69"/>
    </location>
</feature>
<evidence type="ECO:0000256" key="1">
    <source>
        <dbReference type="SAM" id="MobiDB-lite"/>
    </source>
</evidence>